<gene>
    <name evidence="2" type="ORF">CDAR_448741</name>
</gene>
<protein>
    <submittedName>
        <fullName evidence="2">Uncharacterized protein</fullName>
    </submittedName>
</protein>
<feature type="compositionally biased region" description="Basic and acidic residues" evidence="1">
    <location>
        <begin position="7"/>
        <end position="22"/>
    </location>
</feature>
<comment type="caution">
    <text evidence="2">The sequence shown here is derived from an EMBL/GenBank/DDBJ whole genome shotgun (WGS) entry which is preliminary data.</text>
</comment>
<evidence type="ECO:0000313" key="3">
    <source>
        <dbReference type="Proteomes" id="UP001054837"/>
    </source>
</evidence>
<sequence length="89" mass="9848">MMPPTLKNKEEKNCRKQNDRNKTGSFIPDIRQEIGPGLNALRAATACHKLSPIPNITLGARGGGLQSLLEIPGGHDYNFSRKARRHEKS</sequence>
<evidence type="ECO:0000256" key="1">
    <source>
        <dbReference type="SAM" id="MobiDB-lite"/>
    </source>
</evidence>
<keyword evidence="3" id="KW-1185">Reference proteome</keyword>
<dbReference type="AlphaFoldDB" id="A0AAV4QM57"/>
<reference evidence="2 3" key="1">
    <citation type="submission" date="2021-06" db="EMBL/GenBank/DDBJ databases">
        <title>Caerostris darwini draft genome.</title>
        <authorList>
            <person name="Kono N."/>
            <person name="Arakawa K."/>
        </authorList>
    </citation>
    <scope>NUCLEOTIDE SEQUENCE [LARGE SCALE GENOMIC DNA]</scope>
</reference>
<dbReference type="Proteomes" id="UP001054837">
    <property type="component" value="Unassembled WGS sequence"/>
</dbReference>
<organism evidence="2 3">
    <name type="scientific">Caerostris darwini</name>
    <dbReference type="NCBI Taxonomy" id="1538125"/>
    <lineage>
        <taxon>Eukaryota</taxon>
        <taxon>Metazoa</taxon>
        <taxon>Ecdysozoa</taxon>
        <taxon>Arthropoda</taxon>
        <taxon>Chelicerata</taxon>
        <taxon>Arachnida</taxon>
        <taxon>Araneae</taxon>
        <taxon>Araneomorphae</taxon>
        <taxon>Entelegynae</taxon>
        <taxon>Araneoidea</taxon>
        <taxon>Araneidae</taxon>
        <taxon>Caerostris</taxon>
    </lineage>
</organism>
<proteinExistence type="predicted"/>
<name>A0AAV4QM57_9ARAC</name>
<dbReference type="EMBL" id="BPLQ01004695">
    <property type="protein sequence ID" value="GIY10006.1"/>
    <property type="molecule type" value="Genomic_DNA"/>
</dbReference>
<accession>A0AAV4QM57</accession>
<feature type="region of interest" description="Disordered" evidence="1">
    <location>
        <begin position="1"/>
        <end position="30"/>
    </location>
</feature>
<evidence type="ECO:0000313" key="2">
    <source>
        <dbReference type="EMBL" id="GIY10006.1"/>
    </source>
</evidence>